<dbReference type="AlphaFoldDB" id="M8C159"/>
<protein>
    <submittedName>
        <fullName evidence="3">Leucine-rich repeat receptor protein kinase EXS</fullName>
    </submittedName>
</protein>
<accession>M8C159</accession>
<name>M8C159_AEGTA</name>
<evidence type="ECO:0000256" key="1">
    <source>
        <dbReference type="ARBA" id="ARBA00022741"/>
    </source>
</evidence>
<reference evidence="3" key="1">
    <citation type="submission" date="2015-06" db="UniProtKB">
        <authorList>
            <consortium name="EnsemblPlants"/>
        </authorList>
    </citation>
    <scope>IDENTIFICATION</scope>
</reference>
<dbReference type="PANTHER" id="PTHR27001">
    <property type="entry name" value="OS01G0253100 PROTEIN"/>
    <property type="match status" value="1"/>
</dbReference>
<sequence length="370" mass="41589">MFLFSHPLFSSLLFCSVLADTNFSMPYSATERMSLRFRFSSRPAATQPIVLNEQAIVENLTQDKVKRMWATSRTWEDEQLYLVHDQGIAGITLPCTLVVKKFQNMNPALQVDDNVQYRYKSEMILLASNSHDNIIKVVDLIQREDAIMLVYEYPVNGSLQSWLHQPMDAGQPLSWPQRRAIAIGVAKGLCHLHHECKKPIVHHNINSSSILLDQNFKAVIASFDVAQMNMAGLGQPLPVTDLPPGNFGYAAPEYGRATNQVTEKADIYSFGVLLLVLVTGRVANGPGGNGLLATWAQKKCNELMANNLKMFKITVGKGMPNQARYMKEMATMFRLGVDCTVRDPQERPSMLKVLERLRRGRSPFRGLLTF</sequence>
<dbReference type="InterPro" id="IPR011009">
    <property type="entry name" value="Kinase-like_dom_sf"/>
</dbReference>
<proteinExistence type="predicted"/>
<dbReference type="PROSITE" id="PS50011">
    <property type="entry name" value="PROTEIN_KINASE_DOM"/>
    <property type="match status" value="1"/>
</dbReference>
<dbReference type="Gene3D" id="1.10.510.10">
    <property type="entry name" value="Transferase(Phosphotransferase) domain 1"/>
    <property type="match status" value="1"/>
</dbReference>
<organism evidence="3">
    <name type="scientific">Aegilops tauschii</name>
    <name type="common">Tausch's goatgrass</name>
    <name type="synonym">Aegilops squarrosa</name>
    <dbReference type="NCBI Taxonomy" id="37682"/>
    <lineage>
        <taxon>Eukaryota</taxon>
        <taxon>Viridiplantae</taxon>
        <taxon>Streptophyta</taxon>
        <taxon>Embryophyta</taxon>
        <taxon>Tracheophyta</taxon>
        <taxon>Spermatophyta</taxon>
        <taxon>Magnoliopsida</taxon>
        <taxon>Liliopsida</taxon>
        <taxon>Poales</taxon>
        <taxon>Poaceae</taxon>
        <taxon>BOP clade</taxon>
        <taxon>Pooideae</taxon>
        <taxon>Triticodae</taxon>
        <taxon>Triticeae</taxon>
        <taxon>Triticinae</taxon>
        <taxon>Aegilops</taxon>
    </lineage>
</organism>
<dbReference type="InterPro" id="IPR000719">
    <property type="entry name" value="Prot_kinase_dom"/>
</dbReference>
<keyword evidence="2" id="KW-0067">ATP-binding</keyword>
<dbReference type="GO" id="GO:0005524">
    <property type="term" value="F:ATP binding"/>
    <property type="evidence" value="ECO:0007669"/>
    <property type="project" value="UniProtKB-KW"/>
</dbReference>
<dbReference type="SUPFAM" id="SSF56112">
    <property type="entry name" value="Protein kinase-like (PK-like)"/>
    <property type="match status" value="1"/>
</dbReference>
<dbReference type="GO" id="GO:0005886">
    <property type="term" value="C:plasma membrane"/>
    <property type="evidence" value="ECO:0007669"/>
    <property type="project" value="TreeGrafter"/>
</dbReference>
<evidence type="ECO:0000313" key="3">
    <source>
        <dbReference type="EnsemblPlants" id="EMT27974"/>
    </source>
</evidence>
<dbReference type="PANTHER" id="PTHR27001:SF944">
    <property type="entry name" value="PROTEIN KINASE DOMAIN-CONTAINING PROTEIN"/>
    <property type="match status" value="1"/>
</dbReference>
<dbReference type="Gene3D" id="3.30.200.20">
    <property type="entry name" value="Phosphorylase Kinase, domain 1"/>
    <property type="match status" value="1"/>
</dbReference>
<dbReference type="Pfam" id="PF00069">
    <property type="entry name" value="Pkinase"/>
    <property type="match status" value="1"/>
</dbReference>
<keyword evidence="1" id="KW-0547">Nucleotide-binding</keyword>
<dbReference type="EnsemblPlants" id="EMT27974">
    <property type="protein sequence ID" value="EMT27974"/>
    <property type="gene ID" value="F775_10266"/>
</dbReference>
<evidence type="ECO:0000256" key="2">
    <source>
        <dbReference type="ARBA" id="ARBA00022840"/>
    </source>
</evidence>
<dbReference type="ExpressionAtlas" id="M8C159">
    <property type="expression patterns" value="baseline"/>
</dbReference>
<dbReference type="GO" id="GO:0004672">
    <property type="term" value="F:protein kinase activity"/>
    <property type="evidence" value="ECO:0007669"/>
    <property type="project" value="InterPro"/>
</dbReference>